<keyword evidence="9" id="KW-0325">Glycoprotein</keyword>
<dbReference type="GO" id="GO:0033691">
    <property type="term" value="F:sialic acid binding"/>
    <property type="evidence" value="ECO:0007669"/>
    <property type="project" value="TreeGrafter"/>
</dbReference>
<dbReference type="Pfam" id="PF13927">
    <property type="entry name" value="Ig_3"/>
    <property type="match status" value="1"/>
</dbReference>
<dbReference type="Proteomes" id="UP000694425">
    <property type="component" value="Unplaced"/>
</dbReference>
<dbReference type="SMART" id="SM00409">
    <property type="entry name" value="IG"/>
    <property type="match status" value="3"/>
</dbReference>
<dbReference type="Ensembl" id="ENSNVIT00000033734.1">
    <property type="protein sequence ID" value="ENSNVIP00000029119.1"/>
    <property type="gene ID" value="ENSNVIG00000022127.1"/>
</dbReference>
<keyword evidence="4" id="KW-0430">Lectin</keyword>
<dbReference type="InterPro" id="IPR036179">
    <property type="entry name" value="Ig-like_dom_sf"/>
</dbReference>
<dbReference type="InterPro" id="IPR013783">
    <property type="entry name" value="Ig-like_fold"/>
</dbReference>
<dbReference type="InterPro" id="IPR013106">
    <property type="entry name" value="Ig_V-set"/>
</dbReference>
<proteinExistence type="inferred from homology"/>
<keyword evidence="7 12" id="KW-0472">Membrane</keyword>
<evidence type="ECO:0000256" key="7">
    <source>
        <dbReference type="ARBA" id="ARBA00023136"/>
    </source>
</evidence>
<evidence type="ECO:0000256" key="12">
    <source>
        <dbReference type="SAM" id="Phobius"/>
    </source>
</evidence>
<dbReference type="Gene3D" id="2.60.40.10">
    <property type="entry name" value="Immunoglobulins"/>
    <property type="match status" value="3"/>
</dbReference>
<evidence type="ECO:0000256" key="11">
    <source>
        <dbReference type="ARBA" id="ARBA00038361"/>
    </source>
</evidence>
<evidence type="ECO:0000256" key="8">
    <source>
        <dbReference type="ARBA" id="ARBA00023157"/>
    </source>
</evidence>
<feature type="domain" description="Ig-like" evidence="13">
    <location>
        <begin position="243"/>
        <end position="323"/>
    </location>
</feature>
<evidence type="ECO:0000256" key="3">
    <source>
        <dbReference type="ARBA" id="ARBA00022729"/>
    </source>
</evidence>
<sequence>MLPLLLSLLWADKYQMLVQEFLTVQEGLCTSVPCCFFYPHKYTNNDPAYGYWFWEGANSHHDAPGATNNPGHKVQEETQGRFHLLGNPQAKNCSLDIRDAQRRDSGTYFFRVERGSHVRYNYQQNQLFVHVTALTQTPDIHIQGPLESGHPKNITCSVPWACERGTPPTFSWIGVALPSWGSKAPHSPELTFTPRPQDHGTNLTCQVTFPGAGVSTERTVQLNVSYAPQNLTISVFRREGTGPEALSNGSSLPVQEGQPLRLVCIDDSNPLARVSWTRDSLTLQPSQLSNPGILEFPQVELVNHGRYICQAQHLLGSLEASMSLLVKTPLKLFGPSYSWEGEDMHCHCSAQSQMPLSVHWRLGEELLEGNHSNTSWTLTSSSVGSWANSSLRLSGPLGSSLRLSCEAWNAHGKQHGLLSSGRPGARTGVIQGAIWGARVTTLLALCLYLIIFFTAAPMTFIHSTQDHLSKRCSASPSDHLPPAAATSPSEKEQELYYASLSFHGLKWHNFQNQETTEYAEIKIQK</sequence>
<name>A0A8C7BYF3_NEOVI</name>
<reference evidence="14" key="2">
    <citation type="submission" date="2025-09" db="UniProtKB">
        <authorList>
            <consortium name="Ensembl"/>
        </authorList>
    </citation>
    <scope>IDENTIFICATION</scope>
</reference>
<comment type="similarity">
    <text evidence="11">Belongs to the immunoglobulin superfamily. SIGLEC (sialic acid binding Ig-like lectin) family.</text>
</comment>
<dbReference type="InterPro" id="IPR051036">
    <property type="entry name" value="SIGLEC"/>
</dbReference>
<keyword evidence="15" id="KW-1185">Reference proteome</keyword>
<evidence type="ECO:0000256" key="2">
    <source>
        <dbReference type="ARBA" id="ARBA00022692"/>
    </source>
</evidence>
<dbReference type="GO" id="GO:0005886">
    <property type="term" value="C:plasma membrane"/>
    <property type="evidence" value="ECO:0007669"/>
    <property type="project" value="TreeGrafter"/>
</dbReference>
<evidence type="ECO:0000259" key="13">
    <source>
        <dbReference type="PROSITE" id="PS50835"/>
    </source>
</evidence>
<feature type="transmembrane region" description="Helical" evidence="12">
    <location>
        <begin position="442"/>
        <end position="461"/>
    </location>
</feature>
<dbReference type="PANTHER" id="PTHR12035">
    <property type="entry name" value="SIALIC ACID BINDING IMMUNOGLOBULIN-LIKE LECTIN"/>
    <property type="match status" value="1"/>
</dbReference>
<organism evidence="14 15">
    <name type="scientific">Neovison vison</name>
    <name type="common">American mink</name>
    <name type="synonym">Mustela vison</name>
    <dbReference type="NCBI Taxonomy" id="452646"/>
    <lineage>
        <taxon>Eukaryota</taxon>
        <taxon>Metazoa</taxon>
        <taxon>Chordata</taxon>
        <taxon>Craniata</taxon>
        <taxon>Vertebrata</taxon>
        <taxon>Euteleostomi</taxon>
        <taxon>Mammalia</taxon>
        <taxon>Eutheria</taxon>
        <taxon>Laurasiatheria</taxon>
        <taxon>Carnivora</taxon>
        <taxon>Caniformia</taxon>
        <taxon>Musteloidea</taxon>
        <taxon>Mustelidae</taxon>
        <taxon>Mustelinae</taxon>
        <taxon>Neogale</taxon>
    </lineage>
</organism>
<keyword evidence="8" id="KW-1015">Disulfide bond</keyword>
<evidence type="ECO:0000256" key="6">
    <source>
        <dbReference type="ARBA" id="ARBA00022989"/>
    </source>
</evidence>
<evidence type="ECO:0000256" key="5">
    <source>
        <dbReference type="ARBA" id="ARBA00022889"/>
    </source>
</evidence>
<dbReference type="SUPFAM" id="SSF48726">
    <property type="entry name" value="Immunoglobulin"/>
    <property type="match status" value="4"/>
</dbReference>
<protein>
    <recommendedName>
        <fullName evidence="13">Ig-like domain-containing protein</fullName>
    </recommendedName>
</protein>
<dbReference type="InterPro" id="IPR003598">
    <property type="entry name" value="Ig_sub2"/>
</dbReference>
<dbReference type="PROSITE" id="PS50835">
    <property type="entry name" value="IG_LIKE"/>
    <property type="match status" value="2"/>
</dbReference>
<dbReference type="Pfam" id="PF07686">
    <property type="entry name" value="V-set"/>
    <property type="match status" value="1"/>
</dbReference>
<dbReference type="InterPro" id="IPR007110">
    <property type="entry name" value="Ig-like_dom"/>
</dbReference>
<evidence type="ECO:0000256" key="9">
    <source>
        <dbReference type="ARBA" id="ARBA00023180"/>
    </source>
</evidence>
<evidence type="ECO:0000313" key="14">
    <source>
        <dbReference type="Ensembl" id="ENSNVIP00000029119.1"/>
    </source>
</evidence>
<keyword evidence="10" id="KW-0393">Immunoglobulin domain</keyword>
<evidence type="ECO:0000256" key="10">
    <source>
        <dbReference type="ARBA" id="ARBA00023319"/>
    </source>
</evidence>
<dbReference type="AlphaFoldDB" id="A0A8C7BYF3"/>
<keyword evidence="3" id="KW-0732">Signal</keyword>
<comment type="subcellular location">
    <subcellularLocation>
        <location evidence="1">Membrane</location>
        <topology evidence="1">Single-pass type I membrane protein</topology>
    </subcellularLocation>
</comment>
<keyword evidence="6 12" id="KW-1133">Transmembrane helix</keyword>
<evidence type="ECO:0000256" key="4">
    <source>
        <dbReference type="ARBA" id="ARBA00022734"/>
    </source>
</evidence>
<accession>A0A8C7BYF3</accession>
<dbReference type="FunFam" id="2.60.40.10:FF:000912">
    <property type="entry name" value="Myeloid cell surface antigen CD33"/>
    <property type="match status" value="1"/>
</dbReference>
<dbReference type="FunFam" id="2.60.40.10:FF:000829">
    <property type="entry name" value="Sialic acid-binding Ig-like lectin 8"/>
    <property type="match status" value="1"/>
</dbReference>
<dbReference type="SMART" id="SM00408">
    <property type="entry name" value="IGc2"/>
    <property type="match status" value="1"/>
</dbReference>
<reference evidence="14" key="1">
    <citation type="submission" date="2025-08" db="UniProtKB">
        <authorList>
            <consortium name="Ensembl"/>
        </authorList>
    </citation>
    <scope>IDENTIFICATION</scope>
</reference>
<dbReference type="GO" id="GO:0030246">
    <property type="term" value="F:carbohydrate binding"/>
    <property type="evidence" value="ECO:0007669"/>
    <property type="project" value="UniProtKB-KW"/>
</dbReference>
<dbReference type="InterPro" id="IPR003599">
    <property type="entry name" value="Ig_sub"/>
</dbReference>
<dbReference type="GO" id="GO:0007155">
    <property type="term" value="P:cell adhesion"/>
    <property type="evidence" value="ECO:0007669"/>
    <property type="project" value="UniProtKB-KW"/>
</dbReference>
<evidence type="ECO:0000313" key="15">
    <source>
        <dbReference type="Proteomes" id="UP000694425"/>
    </source>
</evidence>
<dbReference type="PANTHER" id="PTHR12035:SF139">
    <property type="entry name" value="IG-LIKE DOMAIN-CONTAINING PROTEIN"/>
    <property type="match status" value="1"/>
</dbReference>
<feature type="domain" description="Ig-like" evidence="13">
    <location>
        <begin position="138"/>
        <end position="221"/>
    </location>
</feature>
<keyword evidence="5" id="KW-0130">Cell adhesion</keyword>
<keyword evidence="2 12" id="KW-0812">Transmembrane</keyword>
<evidence type="ECO:0000256" key="1">
    <source>
        <dbReference type="ARBA" id="ARBA00004479"/>
    </source>
</evidence>
<dbReference type="GeneTree" id="ENSGT01150000286907"/>
<dbReference type="CDD" id="cd05712">
    <property type="entry name" value="IgV_CD33"/>
    <property type="match status" value="1"/>
</dbReference>